<dbReference type="EMBL" id="JAHBMH010000073">
    <property type="protein sequence ID" value="KAK1933073.1"/>
    <property type="molecule type" value="Genomic_DNA"/>
</dbReference>
<accession>A0AAD9G747</accession>
<keyword evidence="3" id="KW-1185">Reference proteome</keyword>
<reference evidence="2" key="2">
    <citation type="submission" date="2021-05" db="EMBL/GenBank/DDBJ databases">
        <authorList>
            <person name="Pain A."/>
        </authorList>
    </citation>
    <scope>NUCLEOTIDE SEQUENCE</scope>
    <source>
        <strain evidence="2">1802A</strain>
    </source>
</reference>
<name>A0AAD9G747_BABDI</name>
<dbReference type="Proteomes" id="UP001195914">
    <property type="component" value="Unassembled WGS sequence"/>
</dbReference>
<feature type="chain" id="PRO_5042073253" evidence="1">
    <location>
        <begin position="19"/>
        <end position="1129"/>
    </location>
</feature>
<protein>
    <submittedName>
        <fullName evidence="2">Uncharacterized protein</fullName>
    </submittedName>
</protein>
<comment type="caution">
    <text evidence="2">The sequence shown here is derived from an EMBL/GenBank/DDBJ whole genome shotgun (WGS) entry which is preliminary data.</text>
</comment>
<evidence type="ECO:0000313" key="3">
    <source>
        <dbReference type="Proteomes" id="UP001195914"/>
    </source>
</evidence>
<reference evidence="2" key="1">
    <citation type="journal article" date="2014" name="Nucleic Acids Res.">
        <title>The evolutionary dynamics of variant antigen genes in Babesia reveal a history of genomic innovation underlying host-parasite interaction.</title>
        <authorList>
            <person name="Jackson A.P."/>
            <person name="Otto T.D."/>
            <person name="Darby A."/>
            <person name="Ramaprasad A."/>
            <person name="Xia D."/>
            <person name="Echaide I.E."/>
            <person name="Farber M."/>
            <person name="Gahlot S."/>
            <person name="Gamble J."/>
            <person name="Gupta D."/>
            <person name="Gupta Y."/>
            <person name="Jackson L."/>
            <person name="Malandrin L."/>
            <person name="Malas T.B."/>
            <person name="Moussa E."/>
            <person name="Nair M."/>
            <person name="Reid A.J."/>
            <person name="Sanders M."/>
            <person name="Sharma J."/>
            <person name="Tracey A."/>
            <person name="Quail M.A."/>
            <person name="Weir W."/>
            <person name="Wastling J.M."/>
            <person name="Hall N."/>
            <person name="Willadsen P."/>
            <person name="Lingelbach K."/>
            <person name="Shiels B."/>
            <person name="Tait A."/>
            <person name="Berriman M."/>
            <person name="Allred D.R."/>
            <person name="Pain A."/>
        </authorList>
    </citation>
    <scope>NUCLEOTIDE SEQUENCE</scope>
    <source>
        <strain evidence="2">1802A</strain>
    </source>
</reference>
<evidence type="ECO:0000313" key="2">
    <source>
        <dbReference type="EMBL" id="KAK1933073.1"/>
    </source>
</evidence>
<evidence type="ECO:0000256" key="1">
    <source>
        <dbReference type="SAM" id="SignalP"/>
    </source>
</evidence>
<proteinExistence type="predicted"/>
<feature type="signal peptide" evidence="1">
    <location>
        <begin position="1"/>
        <end position="18"/>
    </location>
</feature>
<sequence>MKYLGAMSMLFIAVSVSGVVDDSKNEVSEEYETAQINSRGGKAPEENIIPNNRYKDALNEIKDTLFMAEGLLWFNVPREEYIDKGAIEPLIEVHDDGSIGGDESIYHSIGRRITYQISCFDKIKEDVLTLLQNAGDSGGEQTVILTETMEQDIGALKGVVKRLDSFIDLLFANSDVNIQLQLLKPLSMDMMNNRNINYLIKLLTDVYVENMKREDDRDANKSTSERIKDIYDGYNSYEAVIKKNHEELRKHSNRIQHIRVPPFNAHQHEMVLAKHHRKYKECIALWYKLYRVLREESSFLSGFRPFMDAFVKTLDDENTAPETLRIYGKAIRVIRNAMMYHIKYYRERIHAVQQLNKLDICISELEHLTVNDRPGSPLPHNHIVEPLSNLPSAYVEAKLSVDYLLREFSDFNTINEKMHDWIRGVNLNQVARDHNNTQVSEAIQKVNMLSNEIDSMIVLADKNRRRLDALLSQKRRDMDSSEEGGETPNWKKYMGITNSLYMDLTSLRLIIMELYDALNSLGQWLPGNLQIFEEYDLMEEIRRLVTLAADSLDKNLDRYTKYTSDMKATVAAMDYSANLNNIIRGQENVRINNRVQSLALKVGEAEFMLSQLNIADESKGALAELMDDIMALDTTDDPKRTATVVKKFFGLRPTVHKALMLAESMTIVKMMESRLGEEQDVLEEIAGEMVNDMVLESLPEGEKISGGDGSGVPCGETCNDVACPYHSTIDGTEPETEAASRSILGAIWNYCCDNLVKGYSADAGPGIFPGAADALPDPEPIAKNLKQIATVRITDNETYYKMILRLPMSFLKEYLDSITNQFTHDSYLMNLATRLKDSILQVANTAMQSAKVDSTYECDIVQNNFDDSIMIKLASKLRTMMDDQVIPDDADSFVKEHREFILLHETYLRSATEAYNGLMDFYEPAGSIVGKSMSAAQITYRRRVLIAEAIREPLKLLYHDWTYVYNRIKGILDKEAYFRRLFDPAMKTSAEYARQYKERVNPIVRVSQLNVKNINIKLSALRILIDGIDKLLITGNVDMKAINKLFGYPSTMGEEDIDNIILEFSGSSTLMENVTGLEIFFNSISKVLESYSDRTIYTDGAKTIGSSRYIWQISVGMQSAIAIFIWLLL</sequence>
<gene>
    <name evidence="2" type="ORF">X943_002066</name>
</gene>
<keyword evidence="1" id="KW-0732">Signal</keyword>
<organism evidence="2 3">
    <name type="scientific">Babesia divergens</name>
    <dbReference type="NCBI Taxonomy" id="32595"/>
    <lineage>
        <taxon>Eukaryota</taxon>
        <taxon>Sar</taxon>
        <taxon>Alveolata</taxon>
        <taxon>Apicomplexa</taxon>
        <taxon>Aconoidasida</taxon>
        <taxon>Piroplasmida</taxon>
        <taxon>Babesiidae</taxon>
        <taxon>Babesia</taxon>
    </lineage>
</organism>
<dbReference type="AlphaFoldDB" id="A0AAD9G747"/>